<evidence type="ECO:0000313" key="2">
    <source>
        <dbReference type="Proteomes" id="UP000033750"/>
    </source>
</evidence>
<name>A0A0F5H0S7_9BACT</name>
<protein>
    <submittedName>
        <fullName evidence="1">Uncharacterized protein</fullName>
    </submittedName>
</protein>
<evidence type="ECO:0000313" key="1">
    <source>
        <dbReference type="EMBL" id="KKB26730.1"/>
    </source>
</evidence>
<organism evidence="1 2">
    <name type="scientific">Mycoplasmopsis meleagridis ATCC 25294</name>
    <dbReference type="NCBI Taxonomy" id="1264554"/>
    <lineage>
        <taxon>Bacteria</taxon>
        <taxon>Bacillati</taxon>
        <taxon>Mycoplasmatota</taxon>
        <taxon>Mycoplasmoidales</taxon>
        <taxon>Metamycoplasmataceae</taxon>
        <taxon>Mycoplasmopsis</taxon>
    </lineage>
</organism>
<dbReference type="RefSeq" id="WP_046097066.1">
    <property type="nucleotide sequence ID" value="NZ_JZXN01000017.1"/>
</dbReference>
<proteinExistence type="predicted"/>
<keyword evidence="2" id="KW-1185">Reference proteome</keyword>
<sequence>MKRFKLKLGLAISSILASSALIIAFSVASSIHNKQNNSLNYQMSLYHFKTLNKINKKDHLASEFVYANYTVPYSNSQDPNLNDNSQYWENQLELSSSNTKDIINFELKNKNNAPIDLFKEKYNIYYHSFANDKKGILYLKVLLEDKNDDSLKNLSIKEKLEILPQFTYFIEGFKTINSLDRPDNQYQLFNIQATNKLNLDFSNNIINNIDDLINKLPKTKSDNAETIKNNLELISKYLIIPMDNNIVHPFYEIDNTKAIWFTKNSNEELIIHYFLNKNIPVATLNELNKIEKLAIKNEETQVIKLNFSELKEAAKQVKIIPFNNADLSNVIPYENSFTFFNSSSTSDPHHNTSNGYYNRLDLIFDDSYSNSYKYQLEYYLLDPKSGLNKEDNNYTNKPIISYDSKTGSATFAYKIKNKNQSTANGILEYIGTFSLNDVFKKQI</sequence>
<dbReference type="OrthoDB" id="398253at2"/>
<dbReference type="NCBIfam" id="NF045954">
    <property type="entry name" value="MAG1430_dom"/>
    <property type="match status" value="1"/>
</dbReference>
<dbReference type="Proteomes" id="UP000033750">
    <property type="component" value="Unassembled WGS sequence"/>
</dbReference>
<dbReference type="PATRIC" id="fig|1264554.4.peg.144"/>
<gene>
    <name evidence="1" type="ORF">MMELEA_01120</name>
</gene>
<comment type="caution">
    <text evidence="1">The sequence shown here is derived from an EMBL/GenBank/DDBJ whole genome shotgun (WGS) entry which is preliminary data.</text>
</comment>
<dbReference type="STRING" id="29561.MM26B8_04620"/>
<reference evidence="1 2" key="1">
    <citation type="submission" date="2015-03" db="EMBL/GenBank/DDBJ databases">
        <title>Genome sequence of Mycoplasma meleagridis strain ATCC 25294.</title>
        <authorList>
            <person name="Yacoub E."/>
            <person name="Blanchard A."/>
            <person name="Sirand-Pugnet P."/>
            <person name="Mardassi B.B.A."/>
        </authorList>
    </citation>
    <scope>NUCLEOTIDE SEQUENCE [LARGE SCALE GENOMIC DNA]</scope>
    <source>
        <strain evidence="1 2">ATCC 25294</strain>
    </source>
</reference>
<dbReference type="AlphaFoldDB" id="A0A0F5H0S7"/>
<accession>A0A0F5H0S7</accession>
<dbReference type="EMBL" id="JZXN01000017">
    <property type="protein sequence ID" value="KKB26730.1"/>
    <property type="molecule type" value="Genomic_DNA"/>
</dbReference>